<reference evidence="2 3" key="1">
    <citation type="journal article" date="2019" name="Sci. Rep.">
        <title>Orb-weaving spider Araneus ventricosus genome elucidates the spidroin gene catalogue.</title>
        <authorList>
            <person name="Kono N."/>
            <person name="Nakamura H."/>
            <person name="Ohtoshi R."/>
            <person name="Moran D.A.P."/>
            <person name="Shinohara A."/>
            <person name="Yoshida Y."/>
            <person name="Fujiwara M."/>
            <person name="Mori M."/>
            <person name="Tomita M."/>
            <person name="Arakawa K."/>
        </authorList>
    </citation>
    <scope>NUCLEOTIDE SEQUENCE [LARGE SCALE GENOMIC DNA]</scope>
</reference>
<dbReference type="AlphaFoldDB" id="A0A4Y2KEP4"/>
<organism evidence="2 3">
    <name type="scientific">Araneus ventricosus</name>
    <name type="common">Orbweaver spider</name>
    <name type="synonym">Epeira ventricosa</name>
    <dbReference type="NCBI Taxonomy" id="182803"/>
    <lineage>
        <taxon>Eukaryota</taxon>
        <taxon>Metazoa</taxon>
        <taxon>Ecdysozoa</taxon>
        <taxon>Arthropoda</taxon>
        <taxon>Chelicerata</taxon>
        <taxon>Arachnida</taxon>
        <taxon>Araneae</taxon>
        <taxon>Araneomorphae</taxon>
        <taxon>Entelegynae</taxon>
        <taxon>Araneoidea</taxon>
        <taxon>Araneidae</taxon>
        <taxon>Araneus</taxon>
    </lineage>
</organism>
<name>A0A4Y2KEP4_ARAVE</name>
<keyword evidence="3" id="KW-1185">Reference proteome</keyword>
<dbReference type="Proteomes" id="UP000499080">
    <property type="component" value="Unassembled WGS sequence"/>
</dbReference>
<accession>A0A4Y2KEP4</accession>
<evidence type="ECO:0000313" key="2">
    <source>
        <dbReference type="EMBL" id="GBM99922.1"/>
    </source>
</evidence>
<protein>
    <recommendedName>
        <fullName evidence="1">Mutator-like transposase domain-containing protein</fullName>
    </recommendedName>
</protein>
<proteinExistence type="predicted"/>
<feature type="domain" description="Mutator-like transposase" evidence="1">
    <location>
        <begin position="6"/>
        <end position="144"/>
    </location>
</feature>
<evidence type="ECO:0000259" key="1">
    <source>
        <dbReference type="Pfam" id="PF20700"/>
    </source>
</evidence>
<dbReference type="OrthoDB" id="6462658at2759"/>
<dbReference type="EMBL" id="BGPR01004462">
    <property type="protein sequence ID" value="GBM99922.1"/>
    <property type="molecule type" value="Genomic_DNA"/>
</dbReference>
<evidence type="ECO:0000313" key="3">
    <source>
        <dbReference type="Proteomes" id="UP000499080"/>
    </source>
</evidence>
<dbReference type="InterPro" id="IPR049012">
    <property type="entry name" value="Mutator_transp_dom"/>
</dbReference>
<comment type="caution">
    <text evidence="2">The sequence shown here is derived from an EMBL/GenBank/DDBJ whole genome shotgun (WGS) entry which is preliminary data.</text>
</comment>
<sequence length="144" mass="16392">MIRAAEVRRLKIDSSNKISSCGVSVDGKWQRRCYSSLNGCATVISIDTGNVLDDEIMSHYCRTCEANGNFRYKNKENHEYSNFVVSSGNMEPVGVYRMFEQSKCLRKLQYSQYYGEGDSKGFEQVKNIYGNNSVEKLECIGHVQ</sequence>
<dbReference type="Pfam" id="PF20700">
    <property type="entry name" value="Mutator"/>
    <property type="match status" value="1"/>
</dbReference>
<gene>
    <name evidence="2" type="ORF">AVEN_248279_1</name>
</gene>